<dbReference type="EMBL" id="CP029187">
    <property type="protein sequence ID" value="AWI25915.1"/>
    <property type="molecule type" value="Genomic_DNA"/>
</dbReference>
<dbReference type="KEGG" id="fpal:HYN49_08385"/>
<dbReference type="SUPFAM" id="SSF82171">
    <property type="entry name" value="DPP6 N-terminal domain-like"/>
    <property type="match status" value="1"/>
</dbReference>
<dbReference type="AlphaFoldDB" id="A0A2S1SHQ5"/>
<accession>A0A2S1SHQ5</accession>
<evidence type="ECO:0000256" key="1">
    <source>
        <dbReference type="ARBA" id="ARBA00022729"/>
    </source>
</evidence>
<dbReference type="OrthoDB" id="9805017at2"/>
<reference evidence="4 5" key="1">
    <citation type="submission" date="2018-05" db="EMBL/GenBank/DDBJ databases">
        <title>Genome sequencing of Flavobacterium sp. HYN0049.</title>
        <authorList>
            <person name="Yi H."/>
            <person name="Baek C."/>
        </authorList>
    </citation>
    <scope>NUCLEOTIDE SEQUENCE [LARGE SCALE GENOMIC DNA]</scope>
    <source>
        <strain evidence="4 5">HYN0049</strain>
    </source>
</reference>
<organism evidence="4 5">
    <name type="scientific">Flavobacterium pallidum</name>
    <dbReference type="NCBI Taxonomy" id="2172098"/>
    <lineage>
        <taxon>Bacteria</taxon>
        <taxon>Pseudomonadati</taxon>
        <taxon>Bacteroidota</taxon>
        <taxon>Flavobacteriia</taxon>
        <taxon>Flavobacteriales</taxon>
        <taxon>Flavobacteriaceae</taxon>
        <taxon>Flavobacterium</taxon>
    </lineage>
</organism>
<evidence type="ECO:0000259" key="3">
    <source>
        <dbReference type="Pfam" id="PF18962"/>
    </source>
</evidence>
<protein>
    <recommendedName>
        <fullName evidence="3">Secretion system C-terminal sorting domain-containing protein</fullName>
    </recommendedName>
</protein>
<keyword evidence="5" id="KW-1185">Reference proteome</keyword>
<dbReference type="InterPro" id="IPR013431">
    <property type="entry name" value="Delta_60_rpt"/>
</dbReference>
<dbReference type="InterPro" id="IPR026444">
    <property type="entry name" value="Secre_tail"/>
</dbReference>
<evidence type="ECO:0000313" key="4">
    <source>
        <dbReference type="EMBL" id="AWI25915.1"/>
    </source>
</evidence>
<dbReference type="RefSeq" id="WP_108903698.1">
    <property type="nucleotide sequence ID" value="NZ_CP029187.1"/>
</dbReference>
<dbReference type="Proteomes" id="UP000244937">
    <property type="component" value="Chromosome"/>
</dbReference>
<dbReference type="NCBIfam" id="TIGR02608">
    <property type="entry name" value="delta_60_rpt"/>
    <property type="match status" value="7"/>
</dbReference>
<feature type="signal peptide" evidence="2">
    <location>
        <begin position="1"/>
        <end position="18"/>
    </location>
</feature>
<dbReference type="Pfam" id="PF17164">
    <property type="entry name" value="DUF5122"/>
    <property type="match status" value="5"/>
</dbReference>
<evidence type="ECO:0000256" key="2">
    <source>
        <dbReference type="SAM" id="SignalP"/>
    </source>
</evidence>
<proteinExistence type="predicted"/>
<sequence length="526" mass="56229">MKISWFALSILFSLPALSQELSLDESFGNEGKVVISLQEQYDYDAITSVFIQPDGKIMCCAETEIEGNTAVLMRFNADGSPDNAFGTNGILNTGTSVEHANHNFMLLDDGKMLLFGMKLSDDFSSADFELSKYNPDGSLDIAFGNNGVALTNAMGNYGFGMAIGTTTAGNVIAAGALYDTWESHAGQYMVMKYLNDGNPDPSFGDNGKVTGTVFNNSNFSESPVAIAVQPDGKILVAGNGINYDIVPEVSVPYLLRLNQDGSMDMDFGDNGKILGTPSAFNGVNSLVLTGDGKIILSGYTFSAGLAKVLAMKYNNDGSPDISFGTSGTFTKDVFNDGNDDIFYKNQLLPDGKILFTGVSYHDEKANLLLLQLNADGALDTTFGDGGIFLPVIANTNTYMSTIAMQPDGKLVLGGSIDIGSEYYDTILLRLNTEDLSISDLGSNALSVYPNPASDFINMDFTLPQDDKVTFGLFDISGKKVVTLVSNTDFPAGLNSIKLNLPATLSKGIYFLRISNGNESSVIKLVK</sequence>
<dbReference type="Gene3D" id="2.80.10.50">
    <property type="match status" value="3"/>
</dbReference>
<gene>
    <name evidence="4" type="ORF">HYN49_08385</name>
</gene>
<dbReference type="Pfam" id="PF18962">
    <property type="entry name" value="Por_Secre_tail"/>
    <property type="match status" value="1"/>
</dbReference>
<dbReference type="NCBIfam" id="TIGR04183">
    <property type="entry name" value="Por_Secre_tail"/>
    <property type="match status" value="1"/>
</dbReference>
<keyword evidence="1 2" id="KW-0732">Signal</keyword>
<feature type="domain" description="Secretion system C-terminal sorting" evidence="3">
    <location>
        <begin position="447"/>
        <end position="524"/>
    </location>
</feature>
<name>A0A2S1SHQ5_9FLAO</name>
<evidence type="ECO:0000313" key="5">
    <source>
        <dbReference type="Proteomes" id="UP000244937"/>
    </source>
</evidence>
<feature type="chain" id="PRO_5015714910" description="Secretion system C-terminal sorting domain-containing protein" evidence="2">
    <location>
        <begin position="19"/>
        <end position="526"/>
    </location>
</feature>